<evidence type="ECO:0000259" key="9">
    <source>
        <dbReference type="PROSITE" id="PS50923"/>
    </source>
</evidence>
<keyword evidence="5" id="KW-0325">Glycoprotein</keyword>
<feature type="domain" description="Sushi" evidence="9">
    <location>
        <begin position="24"/>
        <end position="84"/>
    </location>
</feature>
<dbReference type="Pfam" id="PF00084">
    <property type="entry name" value="Sushi"/>
    <property type="match status" value="3"/>
</dbReference>
<evidence type="ECO:0000256" key="4">
    <source>
        <dbReference type="ARBA" id="ARBA00023157"/>
    </source>
</evidence>
<dbReference type="Proteomes" id="UP000237246">
    <property type="component" value="Unassembled WGS sequence"/>
</dbReference>
<dbReference type="AlphaFoldDB" id="A0A2P4SZQ5"/>
<evidence type="ECO:0000313" key="11">
    <source>
        <dbReference type="Proteomes" id="UP000237246"/>
    </source>
</evidence>
<keyword evidence="2 8" id="KW-0732">Signal</keyword>
<gene>
    <name evidence="10" type="ORF">CIB84_006668</name>
</gene>
<name>A0A2P4SZQ5_BAMTH</name>
<comment type="caution">
    <text evidence="6">Lacks conserved residue(s) required for the propagation of feature annotation.</text>
</comment>
<dbReference type="CDD" id="cd00033">
    <property type="entry name" value="CCP"/>
    <property type="match status" value="3"/>
</dbReference>
<sequence length="234" mass="25312">MRVLLGWMGPLLALLLLQPAGSMGRCPSPPAVDHADRRPSYELLVGSTVTYFCRHGYMLIPGVSPTTTCLTNFTWSAVPALCQMVQCPSPAIINGRVTSGEQDKYGVGQQVEFQCNLGYTMWGSQKTQCWSDGTWKPPLPYCDKVCAPPPLITNGQHTGVRTELFPYGMEVKYSCAAGLSLIGDESIYCTSEDGVNLTWSGPAPVCRGESAESQRGQSTRRSPSSPRPSLCPKG</sequence>
<dbReference type="SUPFAM" id="SSF57535">
    <property type="entry name" value="Complement control module/SCR domain"/>
    <property type="match status" value="3"/>
</dbReference>
<feature type="disulfide bond" evidence="6">
    <location>
        <begin position="115"/>
        <end position="142"/>
    </location>
</feature>
<protein>
    <recommendedName>
        <fullName evidence="9">Sushi domain-containing protein</fullName>
    </recommendedName>
</protein>
<dbReference type="PANTHER" id="PTHR46393">
    <property type="entry name" value="SUSHI DOMAIN-CONTAINING PROTEIN"/>
    <property type="match status" value="1"/>
</dbReference>
<evidence type="ECO:0000256" key="7">
    <source>
        <dbReference type="SAM" id="MobiDB-lite"/>
    </source>
</evidence>
<feature type="disulfide bond" evidence="6">
    <location>
        <begin position="26"/>
        <end position="69"/>
    </location>
</feature>
<keyword evidence="1 6" id="KW-0768">Sushi</keyword>
<reference evidence="10 11" key="1">
    <citation type="submission" date="2018-01" db="EMBL/GenBank/DDBJ databases">
        <title>Comparison of the Chinese Bamboo Partridge and Red Junglefowl genome sequences highlights the importance of demography in genome evolution.</title>
        <authorList>
            <person name="Tiley G.P."/>
            <person name="Kimball R.T."/>
            <person name="Braun E.L."/>
            <person name="Burleigh J.G."/>
        </authorList>
    </citation>
    <scope>NUCLEOTIDE SEQUENCE [LARGE SCALE GENOMIC DNA]</scope>
    <source>
        <strain evidence="10">RTK389</strain>
        <tissue evidence="10">Blood</tissue>
    </source>
</reference>
<dbReference type="SMART" id="SM00032">
    <property type="entry name" value="CCP"/>
    <property type="match status" value="3"/>
</dbReference>
<feature type="signal peptide" evidence="8">
    <location>
        <begin position="1"/>
        <end position="24"/>
    </location>
</feature>
<evidence type="ECO:0000256" key="1">
    <source>
        <dbReference type="ARBA" id="ARBA00022659"/>
    </source>
</evidence>
<dbReference type="EMBL" id="PPHD01014734">
    <property type="protein sequence ID" value="POI29583.1"/>
    <property type="molecule type" value="Genomic_DNA"/>
</dbReference>
<evidence type="ECO:0000313" key="10">
    <source>
        <dbReference type="EMBL" id="POI29583.1"/>
    </source>
</evidence>
<feature type="region of interest" description="Disordered" evidence="7">
    <location>
        <begin position="204"/>
        <end position="234"/>
    </location>
</feature>
<evidence type="ECO:0000256" key="2">
    <source>
        <dbReference type="ARBA" id="ARBA00022729"/>
    </source>
</evidence>
<keyword evidence="4 6" id="KW-1015">Disulfide bond</keyword>
<feature type="chain" id="PRO_5015174644" description="Sushi domain-containing protein" evidence="8">
    <location>
        <begin position="25"/>
        <end position="234"/>
    </location>
</feature>
<proteinExistence type="predicted"/>
<feature type="disulfide bond" evidence="6">
    <location>
        <begin position="146"/>
        <end position="189"/>
    </location>
</feature>
<dbReference type="InterPro" id="IPR000436">
    <property type="entry name" value="Sushi_SCR_CCP_dom"/>
</dbReference>
<keyword evidence="3" id="KW-0677">Repeat</keyword>
<accession>A0A2P4SZQ5</accession>
<feature type="domain" description="Sushi" evidence="9">
    <location>
        <begin position="145"/>
        <end position="208"/>
    </location>
</feature>
<organism evidence="10 11">
    <name type="scientific">Bambusicola thoracicus</name>
    <name type="common">Chinese bamboo-partridge</name>
    <name type="synonym">Perdix thoracica</name>
    <dbReference type="NCBI Taxonomy" id="9083"/>
    <lineage>
        <taxon>Eukaryota</taxon>
        <taxon>Metazoa</taxon>
        <taxon>Chordata</taxon>
        <taxon>Craniata</taxon>
        <taxon>Vertebrata</taxon>
        <taxon>Euteleostomi</taxon>
        <taxon>Archelosauria</taxon>
        <taxon>Archosauria</taxon>
        <taxon>Dinosauria</taxon>
        <taxon>Saurischia</taxon>
        <taxon>Theropoda</taxon>
        <taxon>Coelurosauria</taxon>
        <taxon>Aves</taxon>
        <taxon>Neognathae</taxon>
        <taxon>Galloanserae</taxon>
        <taxon>Galliformes</taxon>
        <taxon>Phasianidae</taxon>
        <taxon>Perdicinae</taxon>
        <taxon>Bambusicola</taxon>
    </lineage>
</organism>
<dbReference type="PROSITE" id="PS50923">
    <property type="entry name" value="SUSHI"/>
    <property type="match status" value="3"/>
</dbReference>
<dbReference type="PANTHER" id="PTHR46393:SF7">
    <property type="entry name" value="COMPLEMENT C2"/>
    <property type="match status" value="1"/>
</dbReference>
<keyword evidence="11" id="KW-1185">Reference proteome</keyword>
<feature type="domain" description="Sushi" evidence="9">
    <location>
        <begin position="85"/>
        <end position="144"/>
    </location>
</feature>
<dbReference type="Gene3D" id="2.10.70.10">
    <property type="entry name" value="Complement Module, domain 1"/>
    <property type="match status" value="3"/>
</dbReference>
<evidence type="ECO:0000256" key="8">
    <source>
        <dbReference type="SAM" id="SignalP"/>
    </source>
</evidence>
<dbReference type="OrthoDB" id="9108172at2759"/>
<comment type="caution">
    <text evidence="10">The sequence shown here is derived from an EMBL/GenBank/DDBJ whole genome shotgun (WGS) entry which is preliminary data.</text>
</comment>
<dbReference type="InterPro" id="IPR035976">
    <property type="entry name" value="Sushi/SCR/CCP_sf"/>
</dbReference>
<evidence type="ECO:0000256" key="6">
    <source>
        <dbReference type="PROSITE-ProRule" id="PRU00302"/>
    </source>
</evidence>
<dbReference type="FunFam" id="2.10.70.10:FF:000014">
    <property type="entry name" value="Membrane cofactor protein"/>
    <property type="match status" value="1"/>
</dbReference>
<evidence type="ECO:0000256" key="3">
    <source>
        <dbReference type="ARBA" id="ARBA00022737"/>
    </source>
</evidence>
<evidence type="ECO:0000256" key="5">
    <source>
        <dbReference type="ARBA" id="ARBA00023180"/>
    </source>
</evidence>